<proteinExistence type="inferred from homology"/>
<dbReference type="InterPro" id="IPR006222">
    <property type="entry name" value="GCVT_N"/>
</dbReference>
<dbReference type="EC" id="2.1.2.10" evidence="2 7"/>
<dbReference type="OrthoDB" id="9774591at2"/>
<dbReference type="Proteomes" id="UP000184206">
    <property type="component" value="Unassembled WGS sequence"/>
</dbReference>
<dbReference type="GO" id="GO:0008483">
    <property type="term" value="F:transaminase activity"/>
    <property type="evidence" value="ECO:0007669"/>
    <property type="project" value="UniProtKB-KW"/>
</dbReference>
<comment type="function">
    <text evidence="7">The glycine cleavage system catalyzes the degradation of glycine.</text>
</comment>
<evidence type="ECO:0000256" key="7">
    <source>
        <dbReference type="HAMAP-Rule" id="MF_00259"/>
    </source>
</evidence>
<dbReference type="PIRSF" id="PIRSF006487">
    <property type="entry name" value="GcvT"/>
    <property type="match status" value="1"/>
</dbReference>
<keyword evidence="4 7" id="KW-0808">Transferase</keyword>
<dbReference type="InterPro" id="IPR027266">
    <property type="entry name" value="TrmE/GcvT-like"/>
</dbReference>
<dbReference type="Pfam" id="PF01571">
    <property type="entry name" value="GCV_T"/>
    <property type="match status" value="1"/>
</dbReference>
<dbReference type="Gene3D" id="2.40.30.110">
    <property type="entry name" value="Aminomethyltransferase beta-barrel domains"/>
    <property type="match status" value="1"/>
</dbReference>
<dbReference type="PANTHER" id="PTHR43757">
    <property type="entry name" value="AMINOMETHYLTRANSFERASE"/>
    <property type="match status" value="1"/>
</dbReference>
<keyword evidence="3 7" id="KW-0032">Aminotransferase</keyword>
<dbReference type="InterPro" id="IPR029043">
    <property type="entry name" value="GcvT/YgfZ_C"/>
</dbReference>
<evidence type="ECO:0000256" key="5">
    <source>
        <dbReference type="ARBA" id="ARBA00031395"/>
    </source>
</evidence>
<feature type="domain" description="Aminomethyltransferase C-terminal" evidence="10">
    <location>
        <begin position="280"/>
        <end position="359"/>
    </location>
</feature>
<comment type="subunit">
    <text evidence="7">The glycine cleavage system is composed of four proteins: P, T, L and H.</text>
</comment>
<sequence length="360" mass="40207">MAELKKTPLNEYYHESGAKLVDFGGWEMPVQFSSIKEEHNAVREKAGIFDVSHMGEIKVSGKEAVEFLNHVLTNDINKLTDEKAHYTFLCNEKGGVIDDLVAYKLDEEEYLLVVNAGNTDTDFEWLKSVEGFDAKVENVSPEWGQIAVQGPEARDMVQKHVEEDISGIKMFGFKKNVSVDGSEVILSQTGYTGEDGFEIYCKSEDTVKLWKLFRDEGAVECGLGSRDTLRLEAGLPLHGQDLTEEITPIEAKMGFAVKVDKGDFIGKEVLQKQKEEGAKRKLQGFEITGKGIARTGYEAYDKDGNKVGVVTSGTQSPASKRSIGFVMVDTDFHELEKEFIIKVRNKDVDAKFVKTPFHKN</sequence>
<dbReference type="GO" id="GO:0004047">
    <property type="term" value="F:aminomethyltransferase activity"/>
    <property type="evidence" value="ECO:0007669"/>
    <property type="project" value="UniProtKB-UniRule"/>
</dbReference>
<evidence type="ECO:0000256" key="6">
    <source>
        <dbReference type="ARBA" id="ARBA00047665"/>
    </source>
</evidence>
<feature type="binding site" evidence="8">
    <location>
        <position position="198"/>
    </location>
    <ligand>
        <name>substrate</name>
    </ligand>
</feature>
<dbReference type="NCBIfam" id="TIGR00528">
    <property type="entry name" value="gcvT"/>
    <property type="match status" value="1"/>
</dbReference>
<dbReference type="HAMAP" id="MF_00259">
    <property type="entry name" value="GcvT"/>
    <property type="match status" value="1"/>
</dbReference>
<name>A0A1M7BH16_9BACL</name>
<dbReference type="GO" id="GO:0005960">
    <property type="term" value="C:glycine cleavage complex"/>
    <property type="evidence" value="ECO:0007669"/>
    <property type="project" value="InterPro"/>
</dbReference>
<evidence type="ECO:0000256" key="3">
    <source>
        <dbReference type="ARBA" id="ARBA00022576"/>
    </source>
</evidence>
<evidence type="ECO:0000256" key="2">
    <source>
        <dbReference type="ARBA" id="ARBA00012616"/>
    </source>
</evidence>
<dbReference type="InterPro" id="IPR022903">
    <property type="entry name" value="GcvT_bac"/>
</dbReference>
<dbReference type="Gene3D" id="3.30.70.1400">
    <property type="entry name" value="Aminomethyltransferase beta-barrel domains"/>
    <property type="match status" value="1"/>
</dbReference>
<dbReference type="AlphaFoldDB" id="A0A1M7BH16"/>
<comment type="similarity">
    <text evidence="1 7">Belongs to the GcvT family.</text>
</comment>
<reference evidence="11 12" key="1">
    <citation type="submission" date="2016-11" db="EMBL/GenBank/DDBJ databases">
        <authorList>
            <person name="Jaros S."/>
            <person name="Januszkiewicz K."/>
            <person name="Wedrychowicz H."/>
        </authorList>
    </citation>
    <scope>NUCLEOTIDE SEQUENCE [LARGE SCALE GENOMIC DNA]</scope>
    <source>
        <strain evidence="11 12">DSM 16010</strain>
    </source>
</reference>
<dbReference type="InterPro" id="IPR028896">
    <property type="entry name" value="GcvT/YgfZ/DmdA"/>
</dbReference>
<dbReference type="GO" id="GO:0005829">
    <property type="term" value="C:cytosol"/>
    <property type="evidence" value="ECO:0007669"/>
    <property type="project" value="TreeGrafter"/>
</dbReference>
<dbReference type="STRING" id="1123231.SAMN02745189_00452"/>
<dbReference type="InterPro" id="IPR013977">
    <property type="entry name" value="GcvT_C"/>
</dbReference>
<dbReference type="Gene3D" id="4.10.1250.10">
    <property type="entry name" value="Aminomethyltransferase fragment"/>
    <property type="match status" value="1"/>
</dbReference>
<dbReference type="InterPro" id="IPR006223">
    <property type="entry name" value="GcvT"/>
</dbReference>
<evidence type="ECO:0000313" key="12">
    <source>
        <dbReference type="Proteomes" id="UP000184206"/>
    </source>
</evidence>
<evidence type="ECO:0000259" key="10">
    <source>
        <dbReference type="Pfam" id="PF08669"/>
    </source>
</evidence>
<keyword evidence="12" id="KW-1185">Reference proteome</keyword>
<comment type="catalytic activity">
    <reaction evidence="6 7">
        <text>N(6)-[(R)-S(8)-aminomethyldihydrolipoyl]-L-lysyl-[protein] + (6S)-5,6,7,8-tetrahydrofolate = N(6)-[(R)-dihydrolipoyl]-L-lysyl-[protein] + (6R)-5,10-methylene-5,6,7,8-tetrahydrofolate + NH4(+)</text>
        <dbReference type="Rhea" id="RHEA:16945"/>
        <dbReference type="Rhea" id="RHEA-COMP:10475"/>
        <dbReference type="Rhea" id="RHEA-COMP:10492"/>
        <dbReference type="ChEBI" id="CHEBI:15636"/>
        <dbReference type="ChEBI" id="CHEBI:28938"/>
        <dbReference type="ChEBI" id="CHEBI:57453"/>
        <dbReference type="ChEBI" id="CHEBI:83100"/>
        <dbReference type="ChEBI" id="CHEBI:83143"/>
        <dbReference type="EC" id="2.1.2.10"/>
    </reaction>
</comment>
<dbReference type="GO" id="GO:0019464">
    <property type="term" value="P:glycine decarboxylation via glycine cleavage system"/>
    <property type="evidence" value="ECO:0007669"/>
    <property type="project" value="UniProtKB-UniRule"/>
</dbReference>
<evidence type="ECO:0000256" key="1">
    <source>
        <dbReference type="ARBA" id="ARBA00008609"/>
    </source>
</evidence>
<evidence type="ECO:0000256" key="8">
    <source>
        <dbReference type="PIRSR" id="PIRSR006487-1"/>
    </source>
</evidence>
<dbReference type="SUPFAM" id="SSF101790">
    <property type="entry name" value="Aminomethyltransferase beta-barrel domain"/>
    <property type="match status" value="1"/>
</dbReference>
<dbReference type="PANTHER" id="PTHR43757:SF2">
    <property type="entry name" value="AMINOMETHYLTRANSFERASE, MITOCHONDRIAL"/>
    <property type="match status" value="1"/>
</dbReference>
<organism evidence="11 12">
    <name type="scientific">Lacicoccus alkaliphilus DSM 16010</name>
    <dbReference type="NCBI Taxonomy" id="1123231"/>
    <lineage>
        <taxon>Bacteria</taxon>
        <taxon>Bacillati</taxon>
        <taxon>Bacillota</taxon>
        <taxon>Bacilli</taxon>
        <taxon>Bacillales</taxon>
        <taxon>Salinicoccaceae</taxon>
        <taxon>Lacicoccus</taxon>
    </lineage>
</organism>
<dbReference type="RefSeq" id="WP_072707862.1">
    <property type="nucleotide sequence ID" value="NZ_FRCF01000002.1"/>
</dbReference>
<evidence type="ECO:0000313" key="11">
    <source>
        <dbReference type="EMBL" id="SHL54280.1"/>
    </source>
</evidence>
<dbReference type="Pfam" id="PF08669">
    <property type="entry name" value="GCV_T_C"/>
    <property type="match status" value="1"/>
</dbReference>
<keyword evidence="11" id="KW-0489">Methyltransferase</keyword>
<evidence type="ECO:0000259" key="9">
    <source>
        <dbReference type="Pfam" id="PF01571"/>
    </source>
</evidence>
<feature type="domain" description="GCVT N-terminal" evidence="9">
    <location>
        <begin position="11"/>
        <end position="261"/>
    </location>
</feature>
<dbReference type="EMBL" id="FRCF01000002">
    <property type="protein sequence ID" value="SHL54280.1"/>
    <property type="molecule type" value="Genomic_DNA"/>
</dbReference>
<gene>
    <name evidence="7" type="primary">gcvT</name>
    <name evidence="11" type="ORF">SAMN02745189_00452</name>
</gene>
<dbReference type="GO" id="GO:0032259">
    <property type="term" value="P:methylation"/>
    <property type="evidence" value="ECO:0007669"/>
    <property type="project" value="UniProtKB-KW"/>
</dbReference>
<dbReference type="Gene3D" id="3.30.1360.120">
    <property type="entry name" value="Probable tRNA modification gtpase trme, domain 1"/>
    <property type="match status" value="1"/>
</dbReference>
<dbReference type="GO" id="GO:0008168">
    <property type="term" value="F:methyltransferase activity"/>
    <property type="evidence" value="ECO:0007669"/>
    <property type="project" value="UniProtKB-KW"/>
</dbReference>
<dbReference type="FunFam" id="4.10.1250.10:FF:000001">
    <property type="entry name" value="Aminomethyltransferase"/>
    <property type="match status" value="1"/>
</dbReference>
<accession>A0A1M7BH16</accession>
<dbReference type="NCBIfam" id="NF001567">
    <property type="entry name" value="PRK00389.1"/>
    <property type="match status" value="1"/>
</dbReference>
<dbReference type="SUPFAM" id="SSF103025">
    <property type="entry name" value="Folate-binding domain"/>
    <property type="match status" value="1"/>
</dbReference>
<protein>
    <recommendedName>
        <fullName evidence="2 7">Aminomethyltransferase</fullName>
        <ecNumber evidence="2 7">2.1.2.10</ecNumber>
    </recommendedName>
    <alternativeName>
        <fullName evidence="5 7">Glycine cleavage system T protein</fullName>
    </alternativeName>
</protein>
<dbReference type="FunFam" id="3.30.70.1400:FF:000001">
    <property type="entry name" value="Aminomethyltransferase"/>
    <property type="match status" value="1"/>
</dbReference>
<evidence type="ECO:0000256" key="4">
    <source>
        <dbReference type="ARBA" id="ARBA00022679"/>
    </source>
</evidence>